<dbReference type="Gene3D" id="1.20.920.10">
    <property type="entry name" value="Bromodomain-like"/>
    <property type="match status" value="2"/>
</dbReference>
<evidence type="ECO:0000313" key="13">
    <source>
        <dbReference type="Proteomes" id="UP000054144"/>
    </source>
</evidence>
<dbReference type="EMBL" id="KN882059">
    <property type="protein sequence ID" value="KIY45249.1"/>
    <property type="molecule type" value="Genomic_DNA"/>
</dbReference>
<dbReference type="InterPro" id="IPR037382">
    <property type="entry name" value="Rsc/polybromo"/>
</dbReference>
<keyword evidence="2" id="KW-0677">Repeat</keyword>
<dbReference type="GO" id="GO:0006338">
    <property type="term" value="P:chromatin remodeling"/>
    <property type="evidence" value="ECO:0007669"/>
    <property type="project" value="InterPro"/>
</dbReference>
<dbReference type="Gene3D" id="2.30.30.490">
    <property type="match status" value="1"/>
</dbReference>
<dbReference type="SUPFAM" id="SSF47370">
    <property type="entry name" value="Bromodomain"/>
    <property type="match status" value="2"/>
</dbReference>
<proteinExistence type="predicted"/>
<evidence type="ECO:0000313" key="12">
    <source>
        <dbReference type="EMBL" id="KIY45249.1"/>
    </source>
</evidence>
<sequence>MAVAAAQKNAIEHVLQALLSVTGARKRQLAAMFRQLVDRDEWAEYYELIPAPRCLDDISANVVNNKYDDPLDVFTDIHLVFWNAMWYNEPESQIAKDAKELKNIMEREWRASTELPWPRSTSPPPDAPQRVHKNQKEEEEEEEEEGKAPRFPPTASVLSQEADADSETNQHGHHHHRHHHGHHHIRRVADQTHGYSDRARVADSAREVENVHIGVAPVITRTELSPLEKRLIHHLENSLPRWPGFSESGWMHDVDAERHTEIVHIIKSYKDIIGNRVAVSLEDIPNDASIPSTSTTSHATLKEIETRAKGRNYHNSQEFDVDMVSLFQRARRWHRTTPDAYGRVILLQRLYQALTSQEPPSAPYSSTTHFAALRAGPGSVRPVNAGDAHVPGVEGVTFASVPTRNRTPFDVVHYKGLELRVGDWVHLSNPDDPSRPIVAQIYMCWMAEENASVKKGQQGITVSWYYRPEQTYHPISRVFWENEVFKTDHFVEHPLTDVLEKISCQFTSRYIRGRPRAPQWYPGFALYVCDSHYDDFARRFTRISDWAPYVPAAVRNDPLPIFSFEQTIIPPRRITPFAQGRPSGGGVTGGLRAAYGSETVALLAAPSDPGPNDEPNTSSQASSQQTSFTDRSLLTFAGYTPQSTGYRIEKLPQETVMHFDHDPETNEILWFSAPPMATPRAHAPKRSIEYLHFLAQKKKKAV</sequence>
<feature type="region of interest" description="Disordered" evidence="9">
    <location>
        <begin position="112"/>
        <end position="204"/>
    </location>
</feature>
<evidence type="ECO:0000256" key="3">
    <source>
        <dbReference type="ARBA" id="ARBA00022853"/>
    </source>
</evidence>
<dbReference type="PRINTS" id="PR00503">
    <property type="entry name" value="BROMODOMAIN"/>
</dbReference>
<dbReference type="InterPro" id="IPR001025">
    <property type="entry name" value="BAH_dom"/>
</dbReference>
<dbReference type="GO" id="GO:0003682">
    <property type="term" value="F:chromatin binding"/>
    <property type="evidence" value="ECO:0007669"/>
    <property type="project" value="InterPro"/>
</dbReference>
<evidence type="ECO:0000256" key="8">
    <source>
        <dbReference type="PROSITE-ProRule" id="PRU00035"/>
    </source>
</evidence>
<gene>
    <name evidence="12" type="ORF">FISHEDRAFT_49602</name>
</gene>
<evidence type="ECO:0000256" key="6">
    <source>
        <dbReference type="ARBA" id="ARBA00023163"/>
    </source>
</evidence>
<evidence type="ECO:0000256" key="4">
    <source>
        <dbReference type="ARBA" id="ARBA00023015"/>
    </source>
</evidence>
<protein>
    <recommendedName>
        <fullName evidence="14">BAH-domain-containing protein</fullName>
    </recommendedName>
</protein>
<dbReference type="OrthoDB" id="1742084at2759"/>
<comment type="subcellular location">
    <subcellularLocation>
        <location evidence="1">Nucleus</location>
    </subcellularLocation>
</comment>
<reference evidence="12 13" key="1">
    <citation type="journal article" date="2015" name="Fungal Genet. Biol.">
        <title>Evolution of novel wood decay mechanisms in Agaricales revealed by the genome sequences of Fistulina hepatica and Cylindrobasidium torrendii.</title>
        <authorList>
            <person name="Floudas D."/>
            <person name="Held B.W."/>
            <person name="Riley R."/>
            <person name="Nagy L.G."/>
            <person name="Koehler G."/>
            <person name="Ransdell A.S."/>
            <person name="Younus H."/>
            <person name="Chow J."/>
            <person name="Chiniquy J."/>
            <person name="Lipzen A."/>
            <person name="Tritt A."/>
            <person name="Sun H."/>
            <person name="Haridas S."/>
            <person name="LaButti K."/>
            <person name="Ohm R.A."/>
            <person name="Kues U."/>
            <person name="Blanchette R.A."/>
            <person name="Grigoriev I.V."/>
            <person name="Minto R.E."/>
            <person name="Hibbett D.S."/>
        </authorList>
    </citation>
    <scope>NUCLEOTIDE SEQUENCE [LARGE SCALE GENOMIC DNA]</scope>
    <source>
        <strain evidence="12 13">ATCC 64428</strain>
    </source>
</reference>
<dbReference type="GO" id="GO:0006368">
    <property type="term" value="P:transcription elongation by RNA polymerase II"/>
    <property type="evidence" value="ECO:0007669"/>
    <property type="project" value="TreeGrafter"/>
</dbReference>
<dbReference type="PANTHER" id="PTHR16062:SF21">
    <property type="entry name" value="CHROMATIN STRUCTURE-REMODELING COMPLEX SUBUNIT RSC1-RELATED"/>
    <property type="match status" value="1"/>
</dbReference>
<dbReference type="SMART" id="SM00439">
    <property type="entry name" value="BAH"/>
    <property type="match status" value="1"/>
</dbReference>
<feature type="compositionally biased region" description="Basic and acidic residues" evidence="9">
    <location>
        <begin position="187"/>
        <end position="204"/>
    </location>
</feature>
<name>A0A0D7A4D3_9AGAR</name>
<keyword evidence="5 8" id="KW-0103">Bromodomain</keyword>
<dbReference type="AlphaFoldDB" id="A0A0D7A4D3"/>
<evidence type="ECO:0000256" key="9">
    <source>
        <dbReference type="SAM" id="MobiDB-lite"/>
    </source>
</evidence>
<evidence type="ECO:0000256" key="2">
    <source>
        <dbReference type="ARBA" id="ARBA00022737"/>
    </source>
</evidence>
<keyword evidence="6" id="KW-0804">Transcription</keyword>
<dbReference type="CDD" id="cd04369">
    <property type="entry name" value="Bromodomain"/>
    <property type="match status" value="1"/>
</dbReference>
<dbReference type="InterPro" id="IPR001487">
    <property type="entry name" value="Bromodomain"/>
</dbReference>
<evidence type="ECO:0000256" key="7">
    <source>
        <dbReference type="ARBA" id="ARBA00023242"/>
    </source>
</evidence>
<evidence type="ECO:0000256" key="1">
    <source>
        <dbReference type="ARBA" id="ARBA00004123"/>
    </source>
</evidence>
<dbReference type="SMART" id="SM00297">
    <property type="entry name" value="BROMO"/>
    <property type="match status" value="1"/>
</dbReference>
<dbReference type="Proteomes" id="UP000054144">
    <property type="component" value="Unassembled WGS sequence"/>
</dbReference>
<accession>A0A0D7A4D3</accession>
<evidence type="ECO:0008006" key="14">
    <source>
        <dbReference type="Google" id="ProtNLM"/>
    </source>
</evidence>
<dbReference type="Pfam" id="PF01426">
    <property type="entry name" value="BAH"/>
    <property type="match status" value="1"/>
</dbReference>
<dbReference type="Pfam" id="PF00439">
    <property type="entry name" value="Bromodomain"/>
    <property type="match status" value="1"/>
</dbReference>
<dbReference type="CDD" id="cd04717">
    <property type="entry name" value="BAH_polybromo"/>
    <property type="match status" value="1"/>
</dbReference>
<keyword evidence="13" id="KW-1185">Reference proteome</keyword>
<dbReference type="GO" id="GO:0016586">
    <property type="term" value="C:RSC-type complex"/>
    <property type="evidence" value="ECO:0007669"/>
    <property type="project" value="InterPro"/>
</dbReference>
<evidence type="ECO:0000256" key="5">
    <source>
        <dbReference type="ARBA" id="ARBA00023117"/>
    </source>
</evidence>
<feature type="compositionally biased region" description="Low complexity" evidence="9">
    <location>
        <begin position="617"/>
        <end position="628"/>
    </location>
</feature>
<dbReference type="InterPro" id="IPR036427">
    <property type="entry name" value="Bromodomain-like_sf"/>
</dbReference>
<evidence type="ECO:0000259" key="10">
    <source>
        <dbReference type="PROSITE" id="PS50014"/>
    </source>
</evidence>
<feature type="region of interest" description="Disordered" evidence="9">
    <location>
        <begin position="603"/>
        <end position="628"/>
    </location>
</feature>
<dbReference type="PANTHER" id="PTHR16062">
    <property type="entry name" value="SWI/SNF-RELATED"/>
    <property type="match status" value="1"/>
</dbReference>
<feature type="domain" description="BAH" evidence="11">
    <location>
        <begin position="417"/>
        <end position="544"/>
    </location>
</feature>
<feature type="compositionally biased region" description="Basic residues" evidence="9">
    <location>
        <begin position="171"/>
        <end position="186"/>
    </location>
</feature>
<dbReference type="InterPro" id="IPR043151">
    <property type="entry name" value="BAH_sf"/>
</dbReference>
<feature type="domain" description="Bromo" evidence="10">
    <location>
        <begin position="25"/>
        <end position="95"/>
    </location>
</feature>
<keyword evidence="7" id="KW-0539">Nucleus</keyword>
<dbReference type="PROSITE" id="PS51038">
    <property type="entry name" value="BAH"/>
    <property type="match status" value="1"/>
</dbReference>
<dbReference type="PROSITE" id="PS50014">
    <property type="entry name" value="BROMODOMAIN_2"/>
    <property type="match status" value="1"/>
</dbReference>
<organism evidence="12 13">
    <name type="scientific">Fistulina hepatica ATCC 64428</name>
    <dbReference type="NCBI Taxonomy" id="1128425"/>
    <lineage>
        <taxon>Eukaryota</taxon>
        <taxon>Fungi</taxon>
        <taxon>Dikarya</taxon>
        <taxon>Basidiomycota</taxon>
        <taxon>Agaricomycotina</taxon>
        <taxon>Agaricomycetes</taxon>
        <taxon>Agaricomycetidae</taxon>
        <taxon>Agaricales</taxon>
        <taxon>Fistulinaceae</taxon>
        <taxon>Fistulina</taxon>
    </lineage>
</organism>
<keyword evidence="3" id="KW-0156">Chromatin regulator</keyword>
<keyword evidence="4" id="KW-0805">Transcription regulation</keyword>
<evidence type="ECO:0000259" key="11">
    <source>
        <dbReference type="PROSITE" id="PS51038"/>
    </source>
</evidence>